<evidence type="ECO:0000313" key="1">
    <source>
        <dbReference type="EMBL" id="MFC5498158.1"/>
    </source>
</evidence>
<dbReference type="Proteomes" id="UP001596037">
    <property type="component" value="Unassembled WGS sequence"/>
</dbReference>
<protein>
    <submittedName>
        <fullName evidence="1">Uncharacterized protein</fullName>
    </submittedName>
</protein>
<dbReference type="EMBL" id="JBHSMF010000006">
    <property type="protein sequence ID" value="MFC5498158.1"/>
    <property type="molecule type" value="Genomic_DNA"/>
</dbReference>
<evidence type="ECO:0000313" key="2">
    <source>
        <dbReference type="Proteomes" id="UP001596037"/>
    </source>
</evidence>
<name>A0ABW0NGB5_9BURK</name>
<comment type="caution">
    <text evidence="1">The sequence shown here is derived from an EMBL/GenBank/DDBJ whole genome shotgun (WGS) entry which is preliminary data.</text>
</comment>
<keyword evidence="2" id="KW-1185">Reference proteome</keyword>
<sequence>MLSQVVSERYHYPRLQLPKLELLFRDGSSVWLHQMRADLCLRSVDVDGERIEVDLRDLAPSLDDEVPAAAPADRAGVLFFTLRHRFDSAQDFVRAAREHAR</sequence>
<gene>
    <name evidence="1" type="ORF">ACFPOE_11480</name>
</gene>
<organism evidence="1 2">
    <name type="scientific">Caenimonas terrae</name>
    <dbReference type="NCBI Taxonomy" id="696074"/>
    <lineage>
        <taxon>Bacteria</taxon>
        <taxon>Pseudomonadati</taxon>
        <taxon>Pseudomonadota</taxon>
        <taxon>Betaproteobacteria</taxon>
        <taxon>Burkholderiales</taxon>
        <taxon>Comamonadaceae</taxon>
        <taxon>Caenimonas</taxon>
    </lineage>
</organism>
<accession>A0ABW0NGB5</accession>
<reference evidence="2" key="1">
    <citation type="journal article" date="2019" name="Int. J. Syst. Evol. Microbiol.">
        <title>The Global Catalogue of Microorganisms (GCM) 10K type strain sequencing project: providing services to taxonomists for standard genome sequencing and annotation.</title>
        <authorList>
            <consortium name="The Broad Institute Genomics Platform"/>
            <consortium name="The Broad Institute Genome Sequencing Center for Infectious Disease"/>
            <person name="Wu L."/>
            <person name="Ma J."/>
        </authorList>
    </citation>
    <scope>NUCLEOTIDE SEQUENCE [LARGE SCALE GENOMIC DNA]</scope>
    <source>
        <strain evidence="2">CCUG 57401</strain>
    </source>
</reference>
<proteinExistence type="predicted"/>
<dbReference type="RefSeq" id="WP_376850218.1">
    <property type="nucleotide sequence ID" value="NZ_JBHSMF010000006.1"/>
</dbReference>